<dbReference type="CDD" id="cd06222">
    <property type="entry name" value="RNase_H_like"/>
    <property type="match status" value="1"/>
</dbReference>
<dbReference type="STRING" id="57577.A0A2K3LPR2"/>
<reference evidence="2 3" key="1">
    <citation type="journal article" date="2014" name="Am. J. Bot.">
        <title>Genome assembly and annotation for red clover (Trifolium pratense; Fabaceae).</title>
        <authorList>
            <person name="Istvanek J."/>
            <person name="Jaros M."/>
            <person name="Krenek A."/>
            <person name="Repkova J."/>
        </authorList>
    </citation>
    <scope>NUCLEOTIDE SEQUENCE [LARGE SCALE GENOMIC DNA]</scope>
    <source>
        <strain evidence="3">cv. Tatra</strain>
        <tissue evidence="2">Young leaves</tissue>
    </source>
</reference>
<evidence type="ECO:0000313" key="2">
    <source>
        <dbReference type="EMBL" id="PNX80526.1"/>
    </source>
</evidence>
<dbReference type="Proteomes" id="UP000236291">
    <property type="component" value="Unassembled WGS sequence"/>
</dbReference>
<dbReference type="GO" id="GO:0004523">
    <property type="term" value="F:RNA-DNA hybrid ribonuclease activity"/>
    <property type="evidence" value="ECO:0007669"/>
    <property type="project" value="InterPro"/>
</dbReference>
<keyword evidence="2" id="KW-0396">Initiation factor</keyword>
<dbReference type="InterPro" id="IPR044730">
    <property type="entry name" value="RNase_H-like_dom_plant"/>
</dbReference>
<dbReference type="SUPFAM" id="SSF53098">
    <property type="entry name" value="Ribonuclease H-like"/>
    <property type="match status" value="1"/>
</dbReference>
<proteinExistence type="predicted"/>
<feature type="domain" description="RNase H type-1" evidence="1">
    <location>
        <begin position="5"/>
        <end position="115"/>
    </location>
</feature>
<dbReference type="InterPro" id="IPR036397">
    <property type="entry name" value="RNaseH_sf"/>
</dbReference>
<sequence>MTEGKFGIGICFRDSLGSFVQAHTMIFPFVVTTAECEATAIKHALALALSNGFERVIFESDCQQVVNALCNDYLYANELGTLLSTCSSFLNSNANYNIAYVRRQANRVAHNLARASLFQSSSRESYHVPALAELITLAFVMKFKSEEADFLMESKNLQIDLEDEEFLSSAFPFD</sequence>
<evidence type="ECO:0000259" key="1">
    <source>
        <dbReference type="Pfam" id="PF13456"/>
    </source>
</evidence>
<gene>
    <name evidence="2" type="ORF">L195_g036529</name>
</gene>
<dbReference type="Gene3D" id="3.30.420.10">
    <property type="entry name" value="Ribonuclease H-like superfamily/Ribonuclease H"/>
    <property type="match status" value="1"/>
</dbReference>
<protein>
    <submittedName>
        <fullName evidence="2">Eukaryotic translation initiation factor 3 subunit c</fullName>
    </submittedName>
</protein>
<comment type="caution">
    <text evidence="2">The sequence shown here is derived from an EMBL/GenBank/DDBJ whole genome shotgun (WGS) entry which is preliminary data.</text>
</comment>
<dbReference type="PANTHER" id="PTHR47074:SF48">
    <property type="entry name" value="POLYNUCLEOTIDYL TRANSFERASE, RIBONUCLEASE H-LIKE SUPERFAMILY PROTEIN"/>
    <property type="match status" value="1"/>
</dbReference>
<evidence type="ECO:0000313" key="3">
    <source>
        <dbReference type="Proteomes" id="UP000236291"/>
    </source>
</evidence>
<dbReference type="InterPro" id="IPR052929">
    <property type="entry name" value="RNase_H-like_EbsB-rel"/>
</dbReference>
<dbReference type="ExpressionAtlas" id="A0A2K3LPR2">
    <property type="expression patterns" value="baseline"/>
</dbReference>
<reference evidence="2 3" key="2">
    <citation type="journal article" date="2017" name="Front. Plant Sci.">
        <title>Gene Classification and Mining of Molecular Markers Useful in Red Clover (Trifolium pratense) Breeding.</title>
        <authorList>
            <person name="Istvanek J."/>
            <person name="Dluhosova J."/>
            <person name="Dluhos P."/>
            <person name="Patkova L."/>
            <person name="Nedelnik J."/>
            <person name="Repkova J."/>
        </authorList>
    </citation>
    <scope>NUCLEOTIDE SEQUENCE [LARGE SCALE GENOMIC DNA]</scope>
    <source>
        <strain evidence="3">cv. Tatra</strain>
        <tissue evidence="2">Young leaves</tissue>
    </source>
</reference>
<dbReference type="GO" id="GO:0003743">
    <property type="term" value="F:translation initiation factor activity"/>
    <property type="evidence" value="ECO:0007669"/>
    <property type="project" value="UniProtKB-KW"/>
</dbReference>
<dbReference type="GO" id="GO:0003676">
    <property type="term" value="F:nucleic acid binding"/>
    <property type="evidence" value="ECO:0007669"/>
    <property type="project" value="InterPro"/>
</dbReference>
<keyword evidence="2" id="KW-0648">Protein biosynthesis</keyword>
<dbReference type="Pfam" id="PF13456">
    <property type="entry name" value="RVT_3"/>
    <property type="match status" value="1"/>
</dbReference>
<dbReference type="PANTHER" id="PTHR47074">
    <property type="entry name" value="BNAC02G40300D PROTEIN"/>
    <property type="match status" value="1"/>
</dbReference>
<dbReference type="InterPro" id="IPR012337">
    <property type="entry name" value="RNaseH-like_sf"/>
</dbReference>
<name>A0A2K3LPR2_TRIPR</name>
<dbReference type="InterPro" id="IPR002156">
    <property type="entry name" value="RNaseH_domain"/>
</dbReference>
<dbReference type="EMBL" id="ASHM01038117">
    <property type="protein sequence ID" value="PNX80526.1"/>
    <property type="molecule type" value="Genomic_DNA"/>
</dbReference>
<accession>A0A2K3LPR2</accession>
<organism evidence="2 3">
    <name type="scientific">Trifolium pratense</name>
    <name type="common">Red clover</name>
    <dbReference type="NCBI Taxonomy" id="57577"/>
    <lineage>
        <taxon>Eukaryota</taxon>
        <taxon>Viridiplantae</taxon>
        <taxon>Streptophyta</taxon>
        <taxon>Embryophyta</taxon>
        <taxon>Tracheophyta</taxon>
        <taxon>Spermatophyta</taxon>
        <taxon>Magnoliopsida</taxon>
        <taxon>eudicotyledons</taxon>
        <taxon>Gunneridae</taxon>
        <taxon>Pentapetalae</taxon>
        <taxon>rosids</taxon>
        <taxon>fabids</taxon>
        <taxon>Fabales</taxon>
        <taxon>Fabaceae</taxon>
        <taxon>Papilionoideae</taxon>
        <taxon>50 kb inversion clade</taxon>
        <taxon>NPAAA clade</taxon>
        <taxon>Hologalegina</taxon>
        <taxon>IRL clade</taxon>
        <taxon>Trifolieae</taxon>
        <taxon>Trifolium</taxon>
    </lineage>
</organism>
<dbReference type="AlphaFoldDB" id="A0A2K3LPR2"/>